<dbReference type="AlphaFoldDB" id="A0A7W3PJX4"/>
<gene>
    <name evidence="2" type="ORF">FB463_002647</name>
    <name evidence="1" type="ORF">FFA01_28320</name>
</gene>
<organism evidence="2 4">
    <name type="scientific">Frigoribacterium faeni</name>
    <dbReference type="NCBI Taxonomy" id="145483"/>
    <lineage>
        <taxon>Bacteria</taxon>
        <taxon>Bacillati</taxon>
        <taxon>Actinomycetota</taxon>
        <taxon>Actinomycetes</taxon>
        <taxon>Micrococcales</taxon>
        <taxon>Microbacteriaceae</taxon>
        <taxon>Frigoribacterium</taxon>
    </lineage>
</organism>
<dbReference type="Proteomes" id="UP000321154">
    <property type="component" value="Unassembled WGS sequence"/>
</dbReference>
<dbReference type="RefSeq" id="WP_146856843.1">
    <property type="nucleotide sequence ID" value="NZ_BAAAHR010000003.1"/>
</dbReference>
<name>A0A7W3PJX4_9MICO</name>
<accession>A0A7W3PJX4</accession>
<evidence type="ECO:0000313" key="2">
    <source>
        <dbReference type="EMBL" id="MBA8814376.1"/>
    </source>
</evidence>
<dbReference type="OrthoDB" id="4980934at2"/>
<evidence type="ECO:0000313" key="1">
    <source>
        <dbReference type="EMBL" id="GEK84523.1"/>
    </source>
</evidence>
<evidence type="ECO:0000313" key="4">
    <source>
        <dbReference type="Proteomes" id="UP000522688"/>
    </source>
</evidence>
<dbReference type="Proteomes" id="UP000522688">
    <property type="component" value="Unassembled WGS sequence"/>
</dbReference>
<dbReference type="EMBL" id="JACGWW010000004">
    <property type="protein sequence ID" value="MBA8814376.1"/>
    <property type="molecule type" value="Genomic_DNA"/>
</dbReference>
<evidence type="ECO:0000313" key="3">
    <source>
        <dbReference type="Proteomes" id="UP000321154"/>
    </source>
</evidence>
<protein>
    <submittedName>
        <fullName evidence="2">Uncharacterized protein</fullName>
    </submittedName>
</protein>
<dbReference type="EMBL" id="BJUV01000041">
    <property type="protein sequence ID" value="GEK84523.1"/>
    <property type="molecule type" value="Genomic_DNA"/>
</dbReference>
<comment type="caution">
    <text evidence="2">The sequence shown here is derived from an EMBL/GenBank/DDBJ whole genome shotgun (WGS) entry which is preliminary data.</text>
</comment>
<reference evidence="2 4" key="2">
    <citation type="submission" date="2020-07" db="EMBL/GenBank/DDBJ databases">
        <title>Sequencing the genomes of 1000 actinobacteria strains.</title>
        <authorList>
            <person name="Klenk H.-P."/>
        </authorList>
    </citation>
    <scope>NUCLEOTIDE SEQUENCE [LARGE SCALE GENOMIC DNA]</scope>
    <source>
        <strain evidence="2 4">DSM 10309</strain>
    </source>
</reference>
<keyword evidence="3" id="KW-1185">Reference proteome</keyword>
<reference evidence="1 3" key="1">
    <citation type="submission" date="2019-07" db="EMBL/GenBank/DDBJ databases">
        <title>Whole genome shotgun sequence of Frigoribacterium faeni NBRC 103066.</title>
        <authorList>
            <person name="Hosoyama A."/>
            <person name="Uohara A."/>
            <person name="Ohji S."/>
            <person name="Ichikawa N."/>
        </authorList>
    </citation>
    <scope>NUCLEOTIDE SEQUENCE [LARGE SCALE GENOMIC DNA]</scope>
    <source>
        <strain evidence="1 3">NBRC 103066</strain>
    </source>
</reference>
<sequence length="101" mass="10441">MGATTVPSDVPNDAKLRDFVSLDTCEAIDNGWSAAGTAMNETKDDATYDVTVFFTVSSGTVVGSGQTKVDVPAGETASWEIEDTFTTPITTSCVLRGVGAA</sequence>
<proteinExistence type="predicted"/>